<dbReference type="Proteomes" id="UP001227192">
    <property type="component" value="Unassembled WGS sequence"/>
</dbReference>
<sequence>MELIHRIVLPDCGEIGSATSSEP</sequence>
<keyword evidence="2" id="KW-1185">Reference proteome</keyword>
<evidence type="ECO:0000313" key="1">
    <source>
        <dbReference type="EMBL" id="KAJ9481024.1"/>
    </source>
</evidence>
<proteinExistence type="predicted"/>
<dbReference type="EMBL" id="LACB01000950">
    <property type="protein sequence ID" value="KAJ9481024.1"/>
    <property type="molecule type" value="Genomic_DNA"/>
</dbReference>
<organism evidence="1 2">
    <name type="scientific">Penicillium thymicola</name>
    <dbReference type="NCBI Taxonomy" id="293382"/>
    <lineage>
        <taxon>Eukaryota</taxon>
        <taxon>Fungi</taxon>
        <taxon>Dikarya</taxon>
        <taxon>Ascomycota</taxon>
        <taxon>Pezizomycotina</taxon>
        <taxon>Eurotiomycetes</taxon>
        <taxon>Eurotiomycetidae</taxon>
        <taxon>Eurotiales</taxon>
        <taxon>Aspergillaceae</taxon>
        <taxon>Penicillium</taxon>
    </lineage>
</organism>
<evidence type="ECO:0000313" key="2">
    <source>
        <dbReference type="Proteomes" id="UP001227192"/>
    </source>
</evidence>
<reference evidence="1" key="1">
    <citation type="submission" date="2015-06" db="EMBL/GenBank/DDBJ databases">
        <authorList>
            <person name="Nguyen H."/>
        </authorList>
    </citation>
    <scope>NUCLEOTIDE SEQUENCE</scope>
    <source>
        <strain evidence="1">DAOM 180753</strain>
    </source>
</reference>
<gene>
    <name evidence="1" type="ORF">VN97_g12484</name>
</gene>
<comment type="caution">
    <text evidence="1">The sequence shown here is derived from an EMBL/GenBank/DDBJ whole genome shotgun (WGS) entry which is preliminary data.</text>
</comment>
<name>A0AAI9T6V0_PENTH</name>
<reference evidence="1" key="2">
    <citation type="journal article" date="2016" name="Fungal Biol.">
        <title>Ochratoxin A production by Penicillium thymicola.</title>
        <authorList>
            <person name="Nguyen H.D.T."/>
            <person name="McMullin D.R."/>
            <person name="Ponomareva E."/>
            <person name="Riley R."/>
            <person name="Pomraning K.R."/>
            <person name="Baker S.E."/>
            <person name="Seifert K.A."/>
        </authorList>
    </citation>
    <scope>NUCLEOTIDE SEQUENCE</scope>
    <source>
        <strain evidence="1">DAOM 180753</strain>
    </source>
</reference>
<protein>
    <submittedName>
        <fullName evidence="1">Uncharacterized protein</fullName>
    </submittedName>
</protein>
<feature type="non-terminal residue" evidence="1">
    <location>
        <position position="23"/>
    </location>
</feature>
<accession>A0AAI9T6V0</accession>
<dbReference type="AlphaFoldDB" id="A0AAI9T6V0"/>